<evidence type="ECO:0000259" key="1">
    <source>
        <dbReference type="Pfam" id="PF13392"/>
    </source>
</evidence>
<dbReference type="AlphaFoldDB" id="A0AAW7IW07"/>
<dbReference type="EMBL" id="JAUCAE010000015">
    <property type="protein sequence ID" value="MDM7547332.1"/>
    <property type="molecule type" value="Genomic_DNA"/>
</dbReference>
<name>A0AAW7IW07_9LACT</name>
<dbReference type="Proteomes" id="UP001240905">
    <property type="component" value="Unassembled WGS sequence"/>
</dbReference>
<accession>A0AAW7IW07</accession>
<comment type="caution">
    <text evidence="2">The sequence shown here is derived from an EMBL/GenBank/DDBJ whole genome shotgun (WGS) entry which is preliminary data.</text>
</comment>
<keyword evidence="2" id="KW-0378">Hydrolase</keyword>
<evidence type="ECO:0000313" key="3">
    <source>
        <dbReference type="Proteomes" id="UP001240905"/>
    </source>
</evidence>
<protein>
    <submittedName>
        <fullName evidence="2">HNH endonuclease signature motif containing protein</fullName>
        <ecNumber evidence="2">3.1.-.-</ecNumber>
    </submittedName>
</protein>
<dbReference type="InterPro" id="IPR044925">
    <property type="entry name" value="His-Me_finger_sf"/>
</dbReference>
<dbReference type="SUPFAM" id="SSF54060">
    <property type="entry name" value="His-Me finger endonucleases"/>
    <property type="match status" value="1"/>
</dbReference>
<dbReference type="GO" id="GO:0016787">
    <property type="term" value="F:hydrolase activity"/>
    <property type="evidence" value="ECO:0007669"/>
    <property type="project" value="UniProtKB-KW"/>
</dbReference>
<dbReference type="GO" id="GO:0004519">
    <property type="term" value="F:endonuclease activity"/>
    <property type="evidence" value="ECO:0007669"/>
    <property type="project" value="UniProtKB-KW"/>
</dbReference>
<dbReference type="InterPro" id="IPR003615">
    <property type="entry name" value="HNH_nuc"/>
</dbReference>
<gene>
    <name evidence="2" type="ORF">QUD52_09875</name>
</gene>
<dbReference type="RefSeq" id="WP_235589799.1">
    <property type="nucleotide sequence ID" value="NZ_JAUCAE010000015.1"/>
</dbReference>
<sequence length="207" mass="24566">MEMKQIPDYPNYAVTRDGRVWSYISNKFIKPRVSKENSVIVNLNFEGIRFRRNVARLVFIAFKGYEPEIVRHIDGNPLNNNIDNLKAMSKNEHLKSLGNPSNFKNYNRNLKMIKVDVESESKQVVAYPYRSTEYDSALLCCNLKRLTYKGALYFWENRKNELIEELKVRIMLNNLRLNSDISEFQLIGMYKRNIKKQQKYLEILEKI</sequence>
<organism evidence="2 3">
    <name type="scientific">Lactococcus lactis</name>
    <dbReference type="NCBI Taxonomy" id="1358"/>
    <lineage>
        <taxon>Bacteria</taxon>
        <taxon>Bacillati</taxon>
        <taxon>Bacillota</taxon>
        <taxon>Bacilli</taxon>
        <taxon>Lactobacillales</taxon>
        <taxon>Streptococcaceae</taxon>
        <taxon>Lactococcus</taxon>
    </lineage>
</organism>
<dbReference type="Gene3D" id="3.90.75.20">
    <property type="match status" value="1"/>
</dbReference>
<keyword evidence="2" id="KW-0540">Nuclease</keyword>
<dbReference type="EC" id="3.1.-.-" evidence="2"/>
<feature type="domain" description="HNH nuclease" evidence="1">
    <location>
        <begin position="56"/>
        <end position="94"/>
    </location>
</feature>
<keyword evidence="2" id="KW-0255">Endonuclease</keyword>
<reference evidence="2" key="1">
    <citation type="submission" date="2023-06" db="EMBL/GenBank/DDBJ databases">
        <title>Draft Genome Sequences of lactic acid bacteria strains isolated from fermented milk products.</title>
        <authorList>
            <person name="Elcheninov A.G."/>
            <person name="Klyukina A."/>
            <person name="Zayulina K.S."/>
            <person name="Gavirova L.A."/>
            <person name="Shcherbakova P.A."/>
            <person name="Shestakov A.I."/>
            <person name="Kublanov I.V."/>
            <person name="Kochetkova T.V."/>
        </authorList>
    </citation>
    <scope>NUCLEOTIDE SEQUENCE</scope>
    <source>
        <strain evidence="2">TOM.142</strain>
    </source>
</reference>
<evidence type="ECO:0000313" key="2">
    <source>
        <dbReference type="EMBL" id="MDM7547332.1"/>
    </source>
</evidence>
<proteinExistence type="predicted"/>
<dbReference type="Pfam" id="PF13392">
    <property type="entry name" value="HNH_3"/>
    <property type="match status" value="1"/>
</dbReference>